<dbReference type="AlphaFoldDB" id="A0A1G9XET5"/>
<dbReference type="STRING" id="660521.SAMN04487949_2962"/>
<reference evidence="3" key="1">
    <citation type="submission" date="2016-10" db="EMBL/GenBank/DDBJ databases">
        <authorList>
            <person name="Varghese N."/>
            <person name="Submissions S."/>
        </authorList>
    </citation>
    <scope>NUCLEOTIDE SEQUENCE [LARGE SCALE GENOMIC DNA]</scope>
    <source>
        <strain evidence="3">CGMCC 1.10119</strain>
    </source>
</reference>
<accession>A0A1G9XET5</accession>
<sequence>MSCSYGAHAGHAYTSLLFVPKTRAKRIVTRLPQLLQVLMGGSCGTVAPGRPSTRSGRGGNDGGQFPRPTADTTDGRFRAQGIRLERANCLKDGR</sequence>
<evidence type="ECO:0000313" key="2">
    <source>
        <dbReference type="EMBL" id="SDM95254.1"/>
    </source>
</evidence>
<name>A0A1G9XET5_9EURY</name>
<gene>
    <name evidence="2" type="ORF">SAMN04487949_2962</name>
</gene>
<feature type="region of interest" description="Disordered" evidence="1">
    <location>
        <begin position="42"/>
        <end position="78"/>
    </location>
</feature>
<dbReference type="Proteomes" id="UP000199451">
    <property type="component" value="Unassembled WGS sequence"/>
</dbReference>
<dbReference type="EMBL" id="FNHL01000004">
    <property type="protein sequence ID" value="SDM95254.1"/>
    <property type="molecule type" value="Genomic_DNA"/>
</dbReference>
<keyword evidence="3" id="KW-1185">Reference proteome</keyword>
<evidence type="ECO:0000256" key="1">
    <source>
        <dbReference type="SAM" id="MobiDB-lite"/>
    </source>
</evidence>
<evidence type="ECO:0000313" key="3">
    <source>
        <dbReference type="Proteomes" id="UP000199451"/>
    </source>
</evidence>
<protein>
    <submittedName>
        <fullName evidence="2">Uncharacterized protein</fullName>
    </submittedName>
</protein>
<organism evidence="2 3">
    <name type="scientific">Halogranum gelatinilyticum</name>
    <dbReference type="NCBI Taxonomy" id="660521"/>
    <lineage>
        <taxon>Archaea</taxon>
        <taxon>Methanobacteriati</taxon>
        <taxon>Methanobacteriota</taxon>
        <taxon>Stenosarchaea group</taxon>
        <taxon>Halobacteria</taxon>
        <taxon>Halobacteriales</taxon>
        <taxon>Haloferacaceae</taxon>
    </lineage>
</organism>
<proteinExistence type="predicted"/>